<evidence type="ECO:0000256" key="4">
    <source>
        <dbReference type="ARBA" id="ARBA00023136"/>
    </source>
</evidence>
<dbReference type="Pfam" id="PF00916">
    <property type="entry name" value="Sulfate_transp"/>
    <property type="match status" value="1"/>
</dbReference>
<name>A0ABN9RHQ3_9DINO</name>
<keyword evidence="2 5" id="KW-0812">Transmembrane</keyword>
<sequence length="297" mass="31771">QAGLYSSFAPLLVYALMGTIRQVQPGPTALMSLITGKALDSMGLLDPNERLNGACLMSVLVGIISVSLGVLQCGFIVDFMSHSVMSAFCSAAGITIATSQLKYMFGITMERHHYWWQTVGDLLLHLPDTDGATFVLAWALLGLLLLLKYWKSAGSQQARLDHKFWRYMPTDKGSLPFRVLKTVADLSSLLAVVVGWIWGAAYRAGGVDSVKIVGRDAVEDVDGFIFVLPGSGVGNFDFGVYLQAAITAAIVGFLETVAVGGKFAMQARYDFDPNQELIALGAANVVGGLMSGYPTTG</sequence>
<evidence type="ECO:0000313" key="8">
    <source>
        <dbReference type="Proteomes" id="UP001189429"/>
    </source>
</evidence>
<proteinExistence type="predicted"/>
<dbReference type="Proteomes" id="UP001189429">
    <property type="component" value="Unassembled WGS sequence"/>
</dbReference>
<protein>
    <recommendedName>
        <fullName evidence="6">SLC26A/SulP transporter domain-containing protein</fullName>
    </recommendedName>
</protein>
<feature type="transmembrane region" description="Helical" evidence="5">
    <location>
        <begin position="51"/>
        <end position="77"/>
    </location>
</feature>
<organism evidence="7 8">
    <name type="scientific">Prorocentrum cordatum</name>
    <dbReference type="NCBI Taxonomy" id="2364126"/>
    <lineage>
        <taxon>Eukaryota</taxon>
        <taxon>Sar</taxon>
        <taxon>Alveolata</taxon>
        <taxon>Dinophyceae</taxon>
        <taxon>Prorocentrales</taxon>
        <taxon>Prorocentraceae</taxon>
        <taxon>Prorocentrum</taxon>
    </lineage>
</organism>
<evidence type="ECO:0000313" key="7">
    <source>
        <dbReference type="EMBL" id="CAK0817259.1"/>
    </source>
</evidence>
<feature type="transmembrane region" description="Helical" evidence="5">
    <location>
        <begin position="238"/>
        <end position="259"/>
    </location>
</feature>
<dbReference type="InterPro" id="IPR011547">
    <property type="entry name" value="SLC26A/SulP_dom"/>
</dbReference>
<feature type="non-terminal residue" evidence="7">
    <location>
        <position position="297"/>
    </location>
</feature>
<feature type="domain" description="SLC26A/SulP transporter" evidence="6">
    <location>
        <begin position="2"/>
        <end position="297"/>
    </location>
</feature>
<evidence type="ECO:0000259" key="6">
    <source>
        <dbReference type="Pfam" id="PF00916"/>
    </source>
</evidence>
<comment type="subcellular location">
    <subcellularLocation>
        <location evidence="1">Membrane</location>
        <topology evidence="1">Multi-pass membrane protein</topology>
    </subcellularLocation>
</comment>
<evidence type="ECO:0000256" key="1">
    <source>
        <dbReference type="ARBA" id="ARBA00004141"/>
    </source>
</evidence>
<keyword evidence="4 5" id="KW-0472">Membrane</keyword>
<dbReference type="InterPro" id="IPR001902">
    <property type="entry name" value="SLC26A/SulP_fam"/>
</dbReference>
<keyword evidence="3 5" id="KW-1133">Transmembrane helix</keyword>
<comment type="caution">
    <text evidence="7">The sequence shown here is derived from an EMBL/GenBank/DDBJ whole genome shotgun (WGS) entry which is preliminary data.</text>
</comment>
<dbReference type="EMBL" id="CAUYUJ010006404">
    <property type="protein sequence ID" value="CAK0817259.1"/>
    <property type="molecule type" value="Genomic_DNA"/>
</dbReference>
<feature type="transmembrane region" description="Helical" evidence="5">
    <location>
        <begin position="131"/>
        <end position="150"/>
    </location>
</feature>
<dbReference type="PANTHER" id="PTHR11814">
    <property type="entry name" value="SULFATE TRANSPORTER"/>
    <property type="match status" value="1"/>
</dbReference>
<evidence type="ECO:0000256" key="5">
    <source>
        <dbReference type="SAM" id="Phobius"/>
    </source>
</evidence>
<feature type="non-terminal residue" evidence="7">
    <location>
        <position position="1"/>
    </location>
</feature>
<feature type="transmembrane region" description="Helical" evidence="5">
    <location>
        <begin position="84"/>
        <end position="105"/>
    </location>
</feature>
<evidence type="ECO:0000256" key="3">
    <source>
        <dbReference type="ARBA" id="ARBA00022989"/>
    </source>
</evidence>
<gene>
    <name evidence="7" type="ORF">PCOR1329_LOCUS19911</name>
</gene>
<accession>A0ABN9RHQ3</accession>
<feature type="transmembrane region" description="Helical" evidence="5">
    <location>
        <begin position="182"/>
        <end position="201"/>
    </location>
</feature>
<evidence type="ECO:0000256" key="2">
    <source>
        <dbReference type="ARBA" id="ARBA00022692"/>
    </source>
</evidence>
<reference evidence="7" key="1">
    <citation type="submission" date="2023-10" db="EMBL/GenBank/DDBJ databases">
        <authorList>
            <person name="Chen Y."/>
            <person name="Shah S."/>
            <person name="Dougan E. K."/>
            <person name="Thang M."/>
            <person name="Chan C."/>
        </authorList>
    </citation>
    <scope>NUCLEOTIDE SEQUENCE [LARGE SCALE GENOMIC DNA]</scope>
</reference>
<keyword evidence="8" id="KW-1185">Reference proteome</keyword>